<keyword evidence="2" id="KW-1185">Reference proteome</keyword>
<dbReference type="EMBL" id="SDIK01000029">
    <property type="protein sequence ID" value="TXJ62475.1"/>
    <property type="molecule type" value="Genomic_DNA"/>
</dbReference>
<comment type="caution">
    <text evidence="1">The sequence shown here is derived from an EMBL/GenBank/DDBJ whole genome shotgun (WGS) entry which is preliminary data.</text>
</comment>
<dbReference type="AlphaFoldDB" id="A0A5C8GKK9"/>
<dbReference type="Proteomes" id="UP000321612">
    <property type="component" value="Unassembled WGS sequence"/>
</dbReference>
<protein>
    <submittedName>
        <fullName evidence="1">Uncharacterized protein</fullName>
    </submittedName>
</protein>
<gene>
    <name evidence="1" type="ORF">ETF27_04470</name>
</gene>
<sequence>MLNNSHSHEPVYKTLSEIRLRKAQLQTDIAKDNQHMSKLWNDVFHNGNRSTSPTRRLSGFMNTGAGIIDGLLLGWKLYRRFGGGKKRNRGKLFW</sequence>
<evidence type="ECO:0000313" key="1">
    <source>
        <dbReference type="EMBL" id="TXJ62475.1"/>
    </source>
</evidence>
<dbReference type="OrthoDB" id="1080645at2"/>
<reference evidence="2" key="1">
    <citation type="submission" date="2019-05" db="EMBL/GenBank/DDBJ databases">
        <title>Prevotella brunnea sp. nov., isolated from a wound of a patient.</title>
        <authorList>
            <person name="Buhl M."/>
        </authorList>
    </citation>
    <scope>NUCLEOTIDE SEQUENCE [LARGE SCALE GENOMIC DNA]</scope>
    <source>
        <strain evidence="2">A2672</strain>
    </source>
</reference>
<accession>A0A5C8GKK9</accession>
<evidence type="ECO:0000313" key="2">
    <source>
        <dbReference type="Proteomes" id="UP000321612"/>
    </source>
</evidence>
<organism evidence="1 2">
    <name type="scientific">Prevotella brunnea</name>
    <dbReference type="NCBI Taxonomy" id="2508867"/>
    <lineage>
        <taxon>Bacteria</taxon>
        <taxon>Pseudomonadati</taxon>
        <taxon>Bacteroidota</taxon>
        <taxon>Bacteroidia</taxon>
        <taxon>Bacteroidales</taxon>
        <taxon>Prevotellaceae</taxon>
        <taxon>Prevotella</taxon>
    </lineage>
</organism>
<name>A0A5C8GKK9_9BACT</name>
<proteinExistence type="predicted"/>